<dbReference type="AlphaFoldDB" id="A0A0H2RYS4"/>
<gene>
    <name evidence="2" type="ORF">SCHPADRAFT_300791</name>
</gene>
<name>A0A0H2RYS4_9AGAM</name>
<dbReference type="Proteomes" id="UP000053477">
    <property type="component" value="Unassembled WGS sequence"/>
</dbReference>
<evidence type="ECO:0000256" key="1">
    <source>
        <dbReference type="SAM" id="Phobius"/>
    </source>
</evidence>
<dbReference type="InParanoid" id="A0A0H2RYS4"/>
<keyword evidence="3" id="KW-1185">Reference proteome</keyword>
<evidence type="ECO:0000313" key="2">
    <source>
        <dbReference type="EMBL" id="KLO14658.1"/>
    </source>
</evidence>
<keyword evidence="1" id="KW-0472">Membrane</keyword>
<evidence type="ECO:0000313" key="3">
    <source>
        <dbReference type="Proteomes" id="UP000053477"/>
    </source>
</evidence>
<reference evidence="2 3" key="1">
    <citation type="submission" date="2015-04" db="EMBL/GenBank/DDBJ databases">
        <title>Complete genome sequence of Schizopora paradoxa KUC8140, a cosmopolitan wood degrader in East Asia.</title>
        <authorList>
            <consortium name="DOE Joint Genome Institute"/>
            <person name="Min B."/>
            <person name="Park H."/>
            <person name="Jang Y."/>
            <person name="Kim J.-J."/>
            <person name="Kim K.H."/>
            <person name="Pangilinan J."/>
            <person name="Lipzen A."/>
            <person name="Riley R."/>
            <person name="Grigoriev I.V."/>
            <person name="Spatafora J.W."/>
            <person name="Choi I.-G."/>
        </authorList>
    </citation>
    <scope>NUCLEOTIDE SEQUENCE [LARGE SCALE GENOMIC DNA]</scope>
    <source>
        <strain evidence="2 3">KUC8140</strain>
    </source>
</reference>
<protein>
    <submittedName>
        <fullName evidence="2">Uncharacterized protein</fullName>
    </submittedName>
</protein>
<accession>A0A0H2RYS4</accession>
<dbReference type="EMBL" id="KQ085940">
    <property type="protein sequence ID" value="KLO14658.1"/>
    <property type="molecule type" value="Genomic_DNA"/>
</dbReference>
<feature type="transmembrane region" description="Helical" evidence="1">
    <location>
        <begin position="21"/>
        <end position="47"/>
    </location>
</feature>
<keyword evidence="1" id="KW-1133">Transmembrane helix</keyword>
<keyword evidence="1" id="KW-0812">Transmembrane</keyword>
<organism evidence="2 3">
    <name type="scientific">Schizopora paradoxa</name>
    <dbReference type="NCBI Taxonomy" id="27342"/>
    <lineage>
        <taxon>Eukaryota</taxon>
        <taxon>Fungi</taxon>
        <taxon>Dikarya</taxon>
        <taxon>Basidiomycota</taxon>
        <taxon>Agaricomycotina</taxon>
        <taxon>Agaricomycetes</taxon>
        <taxon>Hymenochaetales</taxon>
        <taxon>Schizoporaceae</taxon>
        <taxon>Schizopora</taxon>
    </lineage>
</organism>
<sequence length="142" mass="15612">MRASGQTLATTRPRSMRVNSLLLFLSTTTIFVASLLISALVVVVVYFGHLSSFLETADEDGDASDGDGDSSNLMNAQKGVDTCLLLDFVTFQQALNLTRGCCAMLSAYSANAFHNHLSAFLPPRYSCRCSHRLHMLLQSWMR</sequence>
<proteinExistence type="predicted"/>